<keyword evidence="2 3" id="KW-0378">Hydrolase</keyword>
<evidence type="ECO:0000313" key="4">
    <source>
        <dbReference type="EMBL" id="QHN38408.1"/>
    </source>
</evidence>
<dbReference type="PANTHER" id="PTHR11559">
    <property type="entry name" value="CARBOXYLESTERASE"/>
    <property type="match status" value="1"/>
</dbReference>
<reference evidence="4" key="1">
    <citation type="journal article" date="2021" name="Nat. Microbiol.">
        <title>Cocultivation of an ultrasmall environmental parasitic bacterium with lytic ability against bacteria associated with wastewater foams.</title>
        <authorList>
            <person name="Batinovic S."/>
            <person name="Rose J.J.A."/>
            <person name="Ratcliffe J."/>
            <person name="Seviour R.J."/>
            <person name="Petrovski S."/>
        </authorList>
    </citation>
    <scope>NUCLEOTIDE SEQUENCE</scope>
    <source>
        <strain evidence="4">CON44</strain>
    </source>
</reference>
<dbReference type="SMR" id="A0A857LJ69"/>
<dbReference type="PROSITE" id="PS00122">
    <property type="entry name" value="CARBOXYLESTERASE_B_1"/>
    <property type="match status" value="1"/>
</dbReference>
<name>A0A857LJ69_9ACTN</name>
<dbReference type="GO" id="GO:0016787">
    <property type="term" value="F:hydrolase activity"/>
    <property type="evidence" value="ECO:0007669"/>
    <property type="project" value="UniProtKB-KW"/>
</dbReference>
<dbReference type="InterPro" id="IPR019819">
    <property type="entry name" value="Carboxylesterase_B_CS"/>
</dbReference>
<sequence length="515" mass="55839">MVAMERVVATESGLVGGRRGRGKSITWRGIPFAAPPLGENRFRAPQPADQWRGVRECDAYGAALFQEKYLTLTTPLKLQPMSEDCLTLNVFSPDSVPSAPRPVMVFIHGGGFLMGMAATPIYDGTHLARNQDVVVVTIQYRFGPFGFLDLTDYATPDRPFETNLGLRDQIAALDWVRRNIAAFGGDPGNVTVFGESAGGTSVTALLAAPAAKGLFTGAIAESPAPELVVEQDTARIIAAEFLRLLDDPARVPGAPHDGRPFPAEQARRLLSRASGRTIHETGKKLMDYAQKVDIGVFLPLAPIVGDDILPQSPLQAACAGVTHPIPLIIGNNREEGALFSRFFDLTPAVEKTVHKLAGTEGGDAIRAVYSAEKGDRSRLAGDFLFWGPTSVFVDGHSAVAPTFHYRYDYVTRLLKASGFGATHTTEMLAVFGSLKTYVAGFLAIADWRSVSRLVGEVQGRWGGFARHRDPGRDWPAYTTTDRQVMIIDDPSRVDADPDAGRREVWQRLHSSDVPG</sequence>
<accession>A0A857LJ69</accession>
<evidence type="ECO:0000256" key="3">
    <source>
        <dbReference type="RuleBase" id="RU361235"/>
    </source>
</evidence>
<dbReference type="EMBL" id="CP045810">
    <property type="protein sequence ID" value="QHN38408.1"/>
    <property type="molecule type" value="Genomic_DNA"/>
</dbReference>
<dbReference type="InterPro" id="IPR002018">
    <property type="entry name" value="CarbesteraseB"/>
</dbReference>
<dbReference type="InterPro" id="IPR019826">
    <property type="entry name" value="Carboxylesterase_B_AS"/>
</dbReference>
<proteinExistence type="inferred from homology"/>
<evidence type="ECO:0000256" key="2">
    <source>
        <dbReference type="ARBA" id="ARBA00022801"/>
    </source>
</evidence>
<dbReference type="InterPro" id="IPR050309">
    <property type="entry name" value="Type-B_Carboxylest/Lipase"/>
</dbReference>
<protein>
    <recommendedName>
        <fullName evidence="3">Carboxylic ester hydrolase</fullName>
        <ecNumber evidence="3">3.1.1.-</ecNumber>
    </recommendedName>
</protein>
<gene>
    <name evidence="4" type="ORF">GII30_03740</name>
</gene>
<comment type="similarity">
    <text evidence="1 3">Belongs to the type-B carboxylesterase/lipase family.</text>
</comment>
<dbReference type="EC" id="3.1.1.-" evidence="3"/>
<dbReference type="InterPro" id="IPR029058">
    <property type="entry name" value="AB_hydrolase_fold"/>
</dbReference>
<dbReference type="Pfam" id="PF00135">
    <property type="entry name" value="COesterase"/>
    <property type="match status" value="1"/>
</dbReference>
<organism evidence="4">
    <name type="scientific">Gordonia amarae</name>
    <dbReference type="NCBI Taxonomy" id="36821"/>
    <lineage>
        <taxon>Bacteria</taxon>
        <taxon>Bacillati</taxon>
        <taxon>Actinomycetota</taxon>
        <taxon>Actinomycetes</taxon>
        <taxon>Mycobacteriales</taxon>
        <taxon>Gordoniaceae</taxon>
        <taxon>Gordonia</taxon>
    </lineage>
</organism>
<dbReference type="AlphaFoldDB" id="A0A857LJ69"/>
<dbReference type="PROSITE" id="PS00941">
    <property type="entry name" value="CARBOXYLESTERASE_B_2"/>
    <property type="match status" value="1"/>
</dbReference>
<dbReference type="RefSeq" id="WP_040515818.1">
    <property type="nucleotide sequence ID" value="NZ_CP045804.1"/>
</dbReference>
<dbReference type="Gene3D" id="3.40.50.1820">
    <property type="entry name" value="alpha/beta hydrolase"/>
    <property type="match status" value="1"/>
</dbReference>
<evidence type="ECO:0000256" key="1">
    <source>
        <dbReference type="ARBA" id="ARBA00005964"/>
    </source>
</evidence>
<dbReference type="SUPFAM" id="SSF53474">
    <property type="entry name" value="alpha/beta-Hydrolases"/>
    <property type="match status" value="1"/>
</dbReference>